<name>A0ABQ7S719_9ACAR</name>
<evidence type="ECO:0000256" key="13">
    <source>
        <dbReference type="ARBA" id="ARBA00023303"/>
    </source>
</evidence>
<dbReference type="SUPFAM" id="SSF81324">
    <property type="entry name" value="Voltage-gated potassium channels"/>
    <property type="match status" value="1"/>
</dbReference>
<dbReference type="Pfam" id="PF00060">
    <property type="entry name" value="Lig_chan"/>
    <property type="match status" value="1"/>
</dbReference>
<evidence type="ECO:0000259" key="17">
    <source>
        <dbReference type="SMART" id="SM00918"/>
    </source>
</evidence>
<dbReference type="PANTHER" id="PTHR18966">
    <property type="entry name" value="IONOTROPIC GLUTAMATE RECEPTOR"/>
    <property type="match status" value="1"/>
</dbReference>
<reference evidence="18 19" key="1">
    <citation type="submission" date="2020-10" db="EMBL/GenBank/DDBJ databases">
        <authorList>
            <person name="Klimov P.B."/>
            <person name="Dyachkov S.M."/>
            <person name="Chetverikov P.E."/>
        </authorList>
    </citation>
    <scope>NUCLEOTIDE SEQUENCE [LARGE SCALE GENOMIC DNA]</scope>
    <source>
        <strain evidence="18">BMOC 18-1129-001#AD2665</strain>
        <tissue evidence="18">Entire mites</tissue>
    </source>
</reference>
<keyword evidence="10" id="KW-0325">Glycoprotein</keyword>
<keyword evidence="3" id="KW-0813">Transport</keyword>
<dbReference type="SMART" id="SM00079">
    <property type="entry name" value="PBPe"/>
    <property type="match status" value="1"/>
</dbReference>
<feature type="transmembrane region" description="Helical" evidence="15">
    <location>
        <begin position="896"/>
        <end position="914"/>
    </location>
</feature>
<feature type="transmembrane region" description="Helical" evidence="15">
    <location>
        <begin position="846"/>
        <end position="865"/>
    </location>
</feature>
<evidence type="ECO:0000256" key="5">
    <source>
        <dbReference type="ARBA" id="ARBA00022989"/>
    </source>
</evidence>
<evidence type="ECO:0000256" key="1">
    <source>
        <dbReference type="ARBA" id="ARBA00004141"/>
    </source>
</evidence>
<dbReference type="Gene3D" id="3.40.50.2300">
    <property type="match status" value="2"/>
</dbReference>
<evidence type="ECO:0000313" key="19">
    <source>
        <dbReference type="Proteomes" id="UP000825002"/>
    </source>
</evidence>
<evidence type="ECO:0000256" key="8">
    <source>
        <dbReference type="ARBA" id="ARBA00023136"/>
    </source>
</evidence>
<keyword evidence="12" id="KW-1071">Ligand-gated ion channel</keyword>
<comment type="caution">
    <text evidence="18">The sequence shown here is derived from an EMBL/GenBank/DDBJ whole genome shotgun (WGS) entry which is preliminary data.</text>
</comment>
<dbReference type="SUPFAM" id="SSF53822">
    <property type="entry name" value="Periplasmic binding protein-like I"/>
    <property type="match status" value="1"/>
</dbReference>
<sequence length="1075" mass="120899">MRSFKSRELAKSFSMKAGVPREADRQTKHCLSSINCLFITVLLLSFVACKSSLVAQEIAVIDESKTTVSDTSIPTHEFDDSELALNLDGFNSVTSSSVASVYNNIEHVYPSLEDQYPTENTTTRQINIGIVSTIDDSHKAQQRVKQLINEINNESIDRNISFKIIRIKMENNPTRMSRLLCDLLISNRVHAVIVEAVNNMSVAAISFTCSNYLIPVVASGIRDGSFSNKNVYTSFVRITPPHTLQADVWMKLMDQLDFSSVIILTSTQSTALLTRFDDLIDRRQANDAHAPTIESIIEFESLEAPISRKSDMWDSLVNRLQDIKSFSSCRVFLLHATTINDLRLLIELINHMNMTDGGHVLIMSEPALIIAIEHSQPIPIGTISIRLKQFDASYYILDAIVSITKAIKSLDPTLLTIEPTSSCDIEPVDTWTTGIELYRAILMQKFQGLSGQIEFDDFGERSSASYEVVNFFGVPHGDIRLMQGGKNVYNTSEQSQSERHQGRNSHAADIIAVVGHIDQSCGKDEPKKLRTNTSISIDVGSIVWPGGLLNKPSGIHVRSHLFIATLQEPPFVWIHRQPCESFVKEKCINESGTSFASTRIGSSLDQLKATLNNINFAAYLKYVPFIGSSIVEWLESNADTNRQFNRKNSLNDSSLLASHIDSHDDRIRIRCYEQSSQYSDMRQEFCCEGYCMDLLAELAMRLNFTFELYVAGDNQYGSVTFNEPIIQSDTVNPNLNDENNYATLSHDQCCDQYGSEPFIDLYNYNTEPHSQHQHEAPGATKWNGLVGELVSRRADMVFAPLSVTPLRAEAIDFSNPFKFHHFSILLRRESMRATLTSFLQPFQNRLWMIVIVIATHIVAFTLYLLERYSAFGWFGIRKRYFMVDEQRSYRHSDRPLNLSTSIWFSWSILLNSSIGEELPKSPSGRLLGVFWSFFAMIVVASYTANLAAFLVLDARDSLISISGIDDPRIKSGDLGSATVRGSAIDTFLASQVEYINLHRRMEENIIDDIDQGISLLRNGTIDSLIWDSTRLEWEVSHDPTCSVGIAGEFFGSSGYGIGLQKHSYWTENGQKVDCH</sequence>
<dbReference type="InterPro" id="IPR019594">
    <property type="entry name" value="Glu/Gly-bd"/>
</dbReference>
<evidence type="ECO:0000256" key="2">
    <source>
        <dbReference type="ARBA" id="ARBA00008685"/>
    </source>
</evidence>
<keyword evidence="4 15" id="KW-0812">Transmembrane</keyword>
<feature type="transmembrane region" description="Helical" evidence="15">
    <location>
        <begin position="926"/>
        <end position="952"/>
    </location>
</feature>
<dbReference type="InterPro" id="IPR001828">
    <property type="entry name" value="ANF_lig-bd_rcpt"/>
</dbReference>
<evidence type="ECO:0000256" key="6">
    <source>
        <dbReference type="ARBA" id="ARBA00023018"/>
    </source>
</evidence>
<keyword evidence="9 18" id="KW-0675">Receptor</keyword>
<proteinExistence type="inferred from homology"/>
<dbReference type="Gene3D" id="1.10.287.70">
    <property type="match status" value="1"/>
</dbReference>
<evidence type="ECO:0000256" key="14">
    <source>
        <dbReference type="ARBA" id="ARBA00034100"/>
    </source>
</evidence>
<evidence type="ECO:0000256" key="9">
    <source>
        <dbReference type="ARBA" id="ARBA00023170"/>
    </source>
</evidence>
<feature type="domain" description="Ionotropic glutamate receptor C-terminal" evidence="16">
    <location>
        <begin position="666"/>
        <end position="1069"/>
    </location>
</feature>
<dbReference type="SMART" id="SM00918">
    <property type="entry name" value="Lig_chan-Glu_bd"/>
    <property type="match status" value="1"/>
</dbReference>
<dbReference type="InterPro" id="IPR028082">
    <property type="entry name" value="Peripla_BP_I"/>
</dbReference>
<protein>
    <submittedName>
        <fullName evidence="18">Glutamate [NMDA] receptor subunit 1</fullName>
    </submittedName>
</protein>
<accession>A0ABQ7S719</accession>
<dbReference type="Pfam" id="PF01094">
    <property type="entry name" value="ANF_receptor"/>
    <property type="match status" value="1"/>
</dbReference>
<dbReference type="EMBL" id="JAIFTH010000720">
    <property type="protein sequence ID" value="KAG9509040.1"/>
    <property type="molecule type" value="Genomic_DNA"/>
</dbReference>
<evidence type="ECO:0000256" key="7">
    <source>
        <dbReference type="ARBA" id="ARBA00023065"/>
    </source>
</evidence>
<evidence type="ECO:0000256" key="15">
    <source>
        <dbReference type="SAM" id="Phobius"/>
    </source>
</evidence>
<keyword evidence="19" id="KW-1185">Reference proteome</keyword>
<organism evidence="18 19">
    <name type="scientific">Fragariocoptes setiger</name>
    <dbReference type="NCBI Taxonomy" id="1670756"/>
    <lineage>
        <taxon>Eukaryota</taxon>
        <taxon>Metazoa</taxon>
        <taxon>Ecdysozoa</taxon>
        <taxon>Arthropoda</taxon>
        <taxon>Chelicerata</taxon>
        <taxon>Arachnida</taxon>
        <taxon>Acari</taxon>
        <taxon>Acariformes</taxon>
        <taxon>Trombidiformes</taxon>
        <taxon>Prostigmata</taxon>
        <taxon>Eupodina</taxon>
        <taxon>Eriophyoidea</taxon>
        <taxon>Phytoptidae</taxon>
        <taxon>Fragariocoptes</taxon>
    </lineage>
</organism>
<dbReference type="InterPro" id="IPR001320">
    <property type="entry name" value="Iontro_rcpt_C"/>
</dbReference>
<dbReference type="Pfam" id="PF10613">
    <property type="entry name" value="Lig_chan-Glu_bd"/>
    <property type="match status" value="2"/>
</dbReference>
<evidence type="ECO:0000256" key="12">
    <source>
        <dbReference type="ARBA" id="ARBA00023286"/>
    </source>
</evidence>
<evidence type="ECO:0000256" key="4">
    <source>
        <dbReference type="ARBA" id="ARBA00022692"/>
    </source>
</evidence>
<gene>
    <name evidence="18" type="primary">Nmdar1</name>
    <name evidence="18" type="ORF">GZH46_02452</name>
</gene>
<keyword evidence="6" id="KW-0770">Synapse</keyword>
<dbReference type="InterPro" id="IPR015683">
    <property type="entry name" value="Ionotropic_Glu_rcpt"/>
</dbReference>
<dbReference type="Gene3D" id="3.40.190.10">
    <property type="entry name" value="Periplasmic binding protein-like II"/>
    <property type="match status" value="1"/>
</dbReference>
<feature type="domain" description="Ionotropic glutamate receptor L-glutamate and glycine-binding" evidence="17">
    <location>
        <begin position="677"/>
        <end position="791"/>
    </location>
</feature>
<evidence type="ECO:0000259" key="16">
    <source>
        <dbReference type="SMART" id="SM00079"/>
    </source>
</evidence>
<dbReference type="Proteomes" id="UP000825002">
    <property type="component" value="Unassembled WGS sequence"/>
</dbReference>
<evidence type="ECO:0000256" key="10">
    <source>
        <dbReference type="ARBA" id="ARBA00023180"/>
    </source>
</evidence>
<evidence type="ECO:0000256" key="3">
    <source>
        <dbReference type="ARBA" id="ARBA00022448"/>
    </source>
</evidence>
<keyword evidence="7" id="KW-0406">Ion transport</keyword>
<keyword evidence="11" id="KW-0628">Postsynaptic cell membrane</keyword>
<evidence type="ECO:0000256" key="11">
    <source>
        <dbReference type="ARBA" id="ARBA00023257"/>
    </source>
</evidence>
<keyword evidence="13" id="KW-0407">Ion channel</keyword>
<keyword evidence="5 15" id="KW-1133">Transmembrane helix</keyword>
<evidence type="ECO:0000313" key="18">
    <source>
        <dbReference type="EMBL" id="KAG9509040.1"/>
    </source>
</evidence>
<dbReference type="SUPFAM" id="SSF53850">
    <property type="entry name" value="Periplasmic binding protein-like II"/>
    <property type="match status" value="1"/>
</dbReference>
<keyword evidence="8 15" id="KW-0472">Membrane</keyword>
<comment type="subcellular location">
    <subcellularLocation>
        <location evidence="1">Membrane</location>
        <topology evidence="1">Multi-pass membrane protein</topology>
    </subcellularLocation>
    <subcellularLocation>
        <location evidence="14">Postsynaptic cell membrane</location>
    </subcellularLocation>
</comment>
<comment type="similarity">
    <text evidence="2">Belongs to the glutamate-gated ion channel (TC 1.A.10.1) family.</text>
</comment>